<organism evidence="1 2">
    <name type="scientific">Phormidesmis priestleyi</name>
    <dbReference type="NCBI Taxonomy" id="268141"/>
    <lineage>
        <taxon>Bacteria</taxon>
        <taxon>Bacillati</taxon>
        <taxon>Cyanobacteriota</taxon>
        <taxon>Cyanophyceae</taxon>
        <taxon>Leptolyngbyales</taxon>
        <taxon>Leptolyngbyaceae</taxon>
        <taxon>Phormidesmis</taxon>
    </lineage>
</organism>
<reference evidence="1 2" key="2">
    <citation type="submission" date="2018-06" db="EMBL/GenBank/DDBJ databases">
        <title>Metagenomic assembly of (sub)arctic Cyanobacteria and their associated microbiome from non-axenic cultures.</title>
        <authorList>
            <person name="Baurain D."/>
        </authorList>
    </citation>
    <scope>NUCLEOTIDE SEQUENCE [LARGE SCALE GENOMIC DNA]</scope>
    <source>
        <strain evidence="1">ULC027bin1</strain>
    </source>
</reference>
<dbReference type="EMBL" id="QBMP01000004">
    <property type="protein sequence ID" value="PZO61145.1"/>
    <property type="molecule type" value="Genomic_DNA"/>
</dbReference>
<accession>A0A2W4ZSF6</accession>
<comment type="caution">
    <text evidence="1">The sequence shown here is derived from an EMBL/GenBank/DDBJ whole genome shotgun (WGS) entry which is preliminary data.</text>
</comment>
<evidence type="ECO:0000313" key="1">
    <source>
        <dbReference type="EMBL" id="PZO61145.1"/>
    </source>
</evidence>
<gene>
    <name evidence="1" type="ORF">DCF15_00900</name>
</gene>
<name>A0A2W4ZSF6_9CYAN</name>
<dbReference type="AlphaFoldDB" id="A0A2W4ZSF6"/>
<proteinExistence type="predicted"/>
<dbReference type="Proteomes" id="UP000249794">
    <property type="component" value="Unassembled WGS sequence"/>
</dbReference>
<sequence length="173" mass="19389">MKEYINNSPARSAIAAAKHSQLHHQPSTSQKTMIMLTGIKAFEARWELLKGTHTSAADNRSLMQSMSRLVDNYATHDEIIAELPMTLQGLFSHLVDAYLNGYWLEDNEVPMQPAVSRHITPAMLEAKQRRQSLHQQPTAASEAATYIVRERVQPDLGDRLPAHLSGYATRLVS</sequence>
<protein>
    <submittedName>
        <fullName evidence="1">Uncharacterized protein</fullName>
    </submittedName>
</protein>
<reference evidence="2" key="1">
    <citation type="submission" date="2018-04" db="EMBL/GenBank/DDBJ databases">
        <authorList>
            <person name="Cornet L."/>
        </authorList>
    </citation>
    <scope>NUCLEOTIDE SEQUENCE [LARGE SCALE GENOMIC DNA]</scope>
</reference>
<evidence type="ECO:0000313" key="2">
    <source>
        <dbReference type="Proteomes" id="UP000249794"/>
    </source>
</evidence>